<evidence type="ECO:0000256" key="7">
    <source>
        <dbReference type="ARBA" id="ARBA00023157"/>
    </source>
</evidence>
<dbReference type="PRINTS" id="PR00411">
    <property type="entry name" value="PNDRDTASEI"/>
</dbReference>
<evidence type="ECO:0000313" key="12">
    <source>
        <dbReference type="EMBL" id="AWS00121.1"/>
    </source>
</evidence>
<dbReference type="InterPro" id="IPR004099">
    <property type="entry name" value="Pyr_nucl-diS_OxRdtase_dimer"/>
</dbReference>
<dbReference type="SUPFAM" id="SSF55424">
    <property type="entry name" value="FAD/NAD-linked reductases, dimerisation (C-terminal) domain"/>
    <property type="match status" value="1"/>
</dbReference>
<dbReference type="OrthoDB" id="27922at2157"/>
<dbReference type="EMBL" id="CP029287">
    <property type="protein sequence ID" value="AWS00121.1"/>
    <property type="molecule type" value="Genomic_DNA"/>
</dbReference>
<keyword evidence="5 9" id="KW-0560">Oxidoreductase</keyword>
<dbReference type="InterPro" id="IPR023753">
    <property type="entry name" value="FAD/NAD-binding_dom"/>
</dbReference>
<dbReference type="PIRSF" id="PIRSF000350">
    <property type="entry name" value="Mercury_reductase_MerA"/>
    <property type="match status" value="1"/>
</dbReference>
<keyword evidence="7" id="KW-1015">Disulfide bond</keyword>
<comment type="cofactor">
    <cofactor evidence="1">
        <name>FAD</name>
        <dbReference type="ChEBI" id="CHEBI:57692"/>
    </cofactor>
</comment>
<dbReference type="SUPFAM" id="SSF51905">
    <property type="entry name" value="FAD/NAD(P)-binding domain"/>
    <property type="match status" value="1"/>
</dbReference>
<keyword evidence="4 9" id="KW-0274">FAD</keyword>
<evidence type="ECO:0000313" key="13">
    <source>
        <dbReference type="Proteomes" id="UP000247586"/>
    </source>
</evidence>
<evidence type="ECO:0000256" key="3">
    <source>
        <dbReference type="ARBA" id="ARBA00022630"/>
    </source>
</evidence>
<protein>
    <submittedName>
        <fullName evidence="12">Pyridine nucleotide-disulfide oxidoreductase</fullName>
    </submittedName>
</protein>
<dbReference type="AlphaFoldDB" id="A0A2U9IVM1"/>
<keyword evidence="8 9" id="KW-0676">Redox-active center</keyword>
<evidence type="ECO:0000259" key="10">
    <source>
        <dbReference type="Pfam" id="PF02852"/>
    </source>
</evidence>
<dbReference type="Proteomes" id="UP000247586">
    <property type="component" value="Chromosome"/>
</dbReference>
<reference evidence="12" key="1">
    <citation type="submission" date="2018-05" db="EMBL/GenBank/DDBJ databases">
        <title>Complete Genome Sequences of Extremely Thermoacidophilic, Metal-Mobilizing Type-Strain Members of the Archaeal Family Sulfolobaceae: Acidianus brierleyi DSM-1651T, Acidianus sulfidivorans DSM-18786T, Metallosphaera hakonensis DSM-7519T, and Metallosphaera prunae DSM-10039T.</title>
        <authorList>
            <person name="Counts J.A."/>
            <person name="Kelly R.M."/>
        </authorList>
    </citation>
    <scope>NUCLEOTIDE SEQUENCE [LARGE SCALE GENOMIC DNA]</scope>
    <source>
        <strain evidence="12">HO1-1</strain>
    </source>
</reference>
<evidence type="ECO:0000256" key="6">
    <source>
        <dbReference type="ARBA" id="ARBA00023027"/>
    </source>
</evidence>
<dbReference type="KEGG" id="mhk:DFR87_10985"/>
<dbReference type="PANTHER" id="PTHR22912:SF151">
    <property type="entry name" value="DIHYDROLIPOYL DEHYDROGENASE, MITOCHONDRIAL"/>
    <property type="match status" value="1"/>
</dbReference>
<evidence type="ECO:0000259" key="11">
    <source>
        <dbReference type="Pfam" id="PF07992"/>
    </source>
</evidence>
<sequence length="440" mass="47509">MKFDVIVIGGGSAGYVAGSVIARNGKSVAVIEKEKFGGVCVRSGCVPSIFLYDVSFFLSRLTEIGNYKGLSIKVDPDDIFASRNNLVEYLSEAGKKLVENSGGATFLGEAKINGSIIEVEGEKLEYDNLIIASGSSPSLPRIKGVENGLTEDQAVNLNHIPKELIVVGGGFAGTEIAQFYARLGSTVTLVTKGRILKDVSDDARTIVRDSLEWDGVTVRENCEPVYQDRELLKTTCGEFRGEVVYATGRRPNFPTGLESLHIEANCNGIKVDKSMRTSNPKVWAIGDVVDKERKVAHSAMMEGYISSLSILGRDVRVDYTVVPQVVYTDPQVAVVGRPREVKRVSKFPLGASTRAIIHGIKEGYVKLGVDDEGKICYGEVVSQYAEEIINIIALAIKAQMKAEDLALLPLVHPSVSEGVSNAAKALFNLDVDVFKDSNGA</sequence>
<evidence type="ECO:0000256" key="9">
    <source>
        <dbReference type="RuleBase" id="RU003691"/>
    </source>
</evidence>
<dbReference type="GO" id="GO:0006103">
    <property type="term" value="P:2-oxoglutarate metabolic process"/>
    <property type="evidence" value="ECO:0007669"/>
    <property type="project" value="TreeGrafter"/>
</dbReference>
<dbReference type="InterPro" id="IPR012999">
    <property type="entry name" value="Pyr_OxRdtase_I_AS"/>
</dbReference>
<dbReference type="GO" id="GO:0004148">
    <property type="term" value="F:dihydrolipoyl dehydrogenase (NADH) activity"/>
    <property type="evidence" value="ECO:0007669"/>
    <property type="project" value="TreeGrafter"/>
</dbReference>
<proteinExistence type="inferred from homology"/>
<evidence type="ECO:0000256" key="2">
    <source>
        <dbReference type="ARBA" id="ARBA00007532"/>
    </source>
</evidence>
<feature type="domain" description="Pyridine nucleotide-disulphide oxidoreductase dimerisation" evidence="10">
    <location>
        <begin position="322"/>
        <end position="422"/>
    </location>
</feature>
<dbReference type="GO" id="GO:0050660">
    <property type="term" value="F:flavin adenine dinucleotide binding"/>
    <property type="evidence" value="ECO:0007669"/>
    <property type="project" value="TreeGrafter"/>
</dbReference>
<dbReference type="InterPro" id="IPR036188">
    <property type="entry name" value="FAD/NAD-bd_sf"/>
</dbReference>
<dbReference type="Pfam" id="PF02852">
    <property type="entry name" value="Pyr_redox_dim"/>
    <property type="match status" value="1"/>
</dbReference>
<feature type="domain" description="FAD/NAD(P)-binding" evidence="11">
    <location>
        <begin position="3"/>
        <end position="303"/>
    </location>
</feature>
<name>A0A2U9IVM1_9CREN</name>
<organism evidence="12 13">
    <name type="scientific">Metallosphaera hakonensis JCM 8857 = DSM 7519</name>
    <dbReference type="NCBI Taxonomy" id="1293036"/>
    <lineage>
        <taxon>Archaea</taxon>
        <taxon>Thermoproteota</taxon>
        <taxon>Thermoprotei</taxon>
        <taxon>Sulfolobales</taxon>
        <taxon>Sulfolobaceae</taxon>
        <taxon>Metallosphaera</taxon>
    </lineage>
</organism>
<dbReference type="STRING" id="1293036.GCA_001315825_01361"/>
<keyword evidence="13" id="KW-1185">Reference proteome</keyword>
<dbReference type="PRINTS" id="PR00368">
    <property type="entry name" value="FADPNR"/>
</dbReference>
<comment type="similarity">
    <text evidence="2 9">Belongs to the class-I pyridine nucleotide-disulfide oxidoreductase family.</text>
</comment>
<keyword evidence="3 9" id="KW-0285">Flavoprotein</keyword>
<evidence type="ECO:0000256" key="5">
    <source>
        <dbReference type="ARBA" id="ARBA00023002"/>
    </source>
</evidence>
<dbReference type="Gene3D" id="3.30.390.30">
    <property type="match status" value="1"/>
</dbReference>
<keyword evidence="6" id="KW-0520">NAD</keyword>
<dbReference type="PROSITE" id="PS00076">
    <property type="entry name" value="PYRIDINE_REDOX_1"/>
    <property type="match status" value="1"/>
</dbReference>
<accession>A0A2U9IVM1</accession>
<dbReference type="InterPro" id="IPR001100">
    <property type="entry name" value="Pyr_nuc-diS_OxRdtase"/>
</dbReference>
<dbReference type="PANTHER" id="PTHR22912">
    <property type="entry name" value="DISULFIDE OXIDOREDUCTASE"/>
    <property type="match status" value="1"/>
</dbReference>
<dbReference type="InterPro" id="IPR016156">
    <property type="entry name" value="FAD/NAD-linked_Rdtase_dimer_sf"/>
</dbReference>
<dbReference type="Gene3D" id="3.50.50.60">
    <property type="entry name" value="FAD/NAD(P)-binding domain"/>
    <property type="match status" value="2"/>
</dbReference>
<evidence type="ECO:0000256" key="8">
    <source>
        <dbReference type="ARBA" id="ARBA00023284"/>
    </source>
</evidence>
<dbReference type="GeneID" id="36835873"/>
<dbReference type="Pfam" id="PF07992">
    <property type="entry name" value="Pyr_redox_2"/>
    <property type="match status" value="1"/>
</dbReference>
<evidence type="ECO:0000256" key="4">
    <source>
        <dbReference type="ARBA" id="ARBA00022827"/>
    </source>
</evidence>
<gene>
    <name evidence="12" type="ORF">DFR87_10985</name>
</gene>
<dbReference type="InterPro" id="IPR050151">
    <property type="entry name" value="Class-I_Pyr_Nuc-Dis_Oxidored"/>
</dbReference>
<dbReference type="RefSeq" id="WP_110369531.1">
    <property type="nucleotide sequence ID" value="NZ_CP029287.2"/>
</dbReference>
<evidence type="ECO:0000256" key="1">
    <source>
        <dbReference type="ARBA" id="ARBA00001974"/>
    </source>
</evidence>